<feature type="non-terminal residue" evidence="1">
    <location>
        <position position="135"/>
    </location>
</feature>
<comment type="caution">
    <text evidence="1">The sequence shown here is derived from an EMBL/GenBank/DDBJ whole genome shotgun (WGS) entry which is preliminary data.</text>
</comment>
<name>A0A0F8X5T0_9ZZZZ</name>
<organism evidence="1">
    <name type="scientific">marine sediment metagenome</name>
    <dbReference type="NCBI Taxonomy" id="412755"/>
    <lineage>
        <taxon>unclassified sequences</taxon>
        <taxon>metagenomes</taxon>
        <taxon>ecological metagenomes</taxon>
    </lineage>
</organism>
<sequence length="135" mass="15422">MIENLFQRIIEASGLDIDRKFLPWVKRIDSIDSTKKGGYMFVGDFIQDRTIEYEPKAGLALACARHGSRKYNQNYYQLILLHPSGDIEPINDEISDEDRGWALLLKPEVEKQLLTISSHHTHGDIPSVGKLLMEP</sequence>
<proteinExistence type="predicted"/>
<protein>
    <submittedName>
        <fullName evidence="1">Uncharacterized protein</fullName>
    </submittedName>
</protein>
<reference evidence="1" key="1">
    <citation type="journal article" date="2015" name="Nature">
        <title>Complex archaea that bridge the gap between prokaryotes and eukaryotes.</title>
        <authorList>
            <person name="Spang A."/>
            <person name="Saw J.H."/>
            <person name="Jorgensen S.L."/>
            <person name="Zaremba-Niedzwiedzka K."/>
            <person name="Martijn J."/>
            <person name="Lind A.E."/>
            <person name="van Eijk R."/>
            <person name="Schleper C."/>
            <person name="Guy L."/>
            <person name="Ettema T.J."/>
        </authorList>
    </citation>
    <scope>NUCLEOTIDE SEQUENCE</scope>
</reference>
<gene>
    <name evidence="1" type="ORF">LCGC14_3065920</name>
</gene>
<evidence type="ECO:0000313" key="1">
    <source>
        <dbReference type="EMBL" id="KKK56300.1"/>
    </source>
</evidence>
<accession>A0A0F8X5T0</accession>
<dbReference type="AlphaFoldDB" id="A0A0F8X5T0"/>
<dbReference type="EMBL" id="LAZR01065065">
    <property type="protein sequence ID" value="KKK56300.1"/>
    <property type="molecule type" value="Genomic_DNA"/>
</dbReference>